<dbReference type="EC" id="3.2.1.15" evidence="4"/>
<accession>A0A5J4T0C5</accession>
<dbReference type="InterPro" id="IPR006626">
    <property type="entry name" value="PbH1"/>
</dbReference>
<dbReference type="SUPFAM" id="SSF51126">
    <property type="entry name" value="Pectin lyase-like"/>
    <property type="match status" value="1"/>
</dbReference>
<keyword evidence="3 4" id="KW-0326">Glycosidase</keyword>
<evidence type="ECO:0000256" key="2">
    <source>
        <dbReference type="ARBA" id="ARBA00022801"/>
    </source>
</evidence>
<evidence type="ECO:0000256" key="3">
    <source>
        <dbReference type="ARBA" id="ARBA00023295"/>
    </source>
</evidence>
<reference evidence="4" key="1">
    <citation type="submission" date="2019-03" db="EMBL/GenBank/DDBJ databases">
        <title>Single cell metagenomics reveals metabolic interactions within the superorganism composed of flagellate Streblomastix strix and complex community of Bacteroidetes bacteria on its surface.</title>
        <authorList>
            <person name="Treitli S.C."/>
            <person name="Kolisko M."/>
            <person name="Husnik F."/>
            <person name="Keeling P."/>
            <person name="Hampl V."/>
        </authorList>
    </citation>
    <scope>NUCLEOTIDE SEQUENCE</scope>
    <source>
        <strain evidence="4">STM</strain>
    </source>
</reference>
<keyword evidence="2 4" id="KW-0378">Hydrolase</keyword>
<comment type="similarity">
    <text evidence="1">Belongs to the glycosyl hydrolase 28 family.</text>
</comment>
<dbReference type="Gene3D" id="2.160.20.10">
    <property type="entry name" value="Single-stranded right-handed beta-helix, Pectin lyase-like"/>
    <property type="match status" value="1"/>
</dbReference>
<gene>
    <name evidence="4" type="ORF">EZS27_001529</name>
</gene>
<comment type="caution">
    <text evidence="4">The sequence shown here is derived from an EMBL/GenBank/DDBJ whole genome shotgun (WGS) entry which is preliminary data.</text>
</comment>
<dbReference type="SMART" id="SM00710">
    <property type="entry name" value="PbH1"/>
    <property type="match status" value="5"/>
</dbReference>
<sequence length="545" mass="59949">MKSVAIVFSILIFTFSSFLSARGTWDVYDYGAKGDGKTMDTQAIQAAIDNCYQSGGGKVCLYGGSFLSGTIYLKSHVSLYIENGATLLGSRHQKDYPVTASKYPSYHGTYLTNRMLIYAEDADNIVIEGNGTIDGQGEDFVDIDRLEALKERPRIIHLRKCKNIKIRDVTLCNSASWVQSYMLCENLFIDGITVDSRENVDLTKARFADAPGRNTDGLDLVDCRNVRVANCYINSGDDGICLKSFSRKEACRNITITNCVITTNASGIKIGTESVGGFQDITITNCTIYDTRLGGIDIMCVDGAKIERVLVSGITLRNINGTAIFVRLGNRGRMHRMDETPGIGSIKDILFQNIYGVGIERYGCSITGVPGIPVENVVLSNINLVFKGGDSPFLFQGEAEHFVKELSIDDVPDVPQKHPRGDMFGKLPAYGFYVRHANNIEFNGLRLDTAEKEKRPALVMDNVNSLTVNRLSAKASSDAPALIYLHDVQQADINQSSGISPVSVFLHVSGDNTKNITLSMNDFSNVKQKYVVKEPSLEKEIFIHP</sequence>
<name>A0A5J4T0C5_9ZZZZ</name>
<dbReference type="InterPro" id="IPR051801">
    <property type="entry name" value="GH28_Enzymes"/>
</dbReference>
<dbReference type="AlphaFoldDB" id="A0A5J4T0C5"/>
<dbReference type="InterPro" id="IPR012334">
    <property type="entry name" value="Pectin_lyas_fold"/>
</dbReference>
<proteinExistence type="inferred from homology"/>
<dbReference type="GO" id="GO:0005975">
    <property type="term" value="P:carbohydrate metabolic process"/>
    <property type="evidence" value="ECO:0007669"/>
    <property type="project" value="InterPro"/>
</dbReference>
<dbReference type="InterPro" id="IPR011050">
    <property type="entry name" value="Pectin_lyase_fold/virulence"/>
</dbReference>
<evidence type="ECO:0000313" key="4">
    <source>
        <dbReference type="EMBL" id="KAA6351103.1"/>
    </source>
</evidence>
<dbReference type="InterPro" id="IPR000743">
    <property type="entry name" value="Glyco_hydro_28"/>
</dbReference>
<dbReference type="GO" id="GO:0004650">
    <property type="term" value="F:polygalacturonase activity"/>
    <property type="evidence" value="ECO:0007669"/>
    <property type="project" value="UniProtKB-EC"/>
</dbReference>
<dbReference type="PANTHER" id="PTHR31339">
    <property type="entry name" value="PECTIN LYASE-RELATED"/>
    <property type="match status" value="1"/>
</dbReference>
<evidence type="ECO:0000256" key="1">
    <source>
        <dbReference type="ARBA" id="ARBA00008834"/>
    </source>
</evidence>
<protein>
    <submittedName>
        <fullName evidence="4">Endo-polygalacturonase</fullName>
        <ecNumber evidence="4">3.2.1.15</ecNumber>
    </submittedName>
</protein>
<dbReference type="EMBL" id="SNRY01000018">
    <property type="protein sequence ID" value="KAA6351103.1"/>
    <property type="molecule type" value="Genomic_DNA"/>
</dbReference>
<dbReference type="PANTHER" id="PTHR31339:SF9">
    <property type="entry name" value="PLASMIN AND FIBRONECTIN-BINDING PROTEIN A"/>
    <property type="match status" value="1"/>
</dbReference>
<dbReference type="Pfam" id="PF00295">
    <property type="entry name" value="Glyco_hydro_28"/>
    <property type="match status" value="1"/>
</dbReference>
<organism evidence="4">
    <name type="scientific">termite gut metagenome</name>
    <dbReference type="NCBI Taxonomy" id="433724"/>
    <lineage>
        <taxon>unclassified sequences</taxon>
        <taxon>metagenomes</taxon>
        <taxon>organismal metagenomes</taxon>
    </lineage>
</organism>